<evidence type="ECO:0000313" key="1">
    <source>
        <dbReference type="EMBL" id="MFC4016031.1"/>
    </source>
</evidence>
<accession>A0ABV8GST9</accession>
<gene>
    <name evidence="1" type="ORF">ACFOY2_53090</name>
</gene>
<reference evidence="2" key="1">
    <citation type="journal article" date="2019" name="Int. J. Syst. Evol. Microbiol.">
        <title>The Global Catalogue of Microorganisms (GCM) 10K type strain sequencing project: providing services to taxonomists for standard genome sequencing and annotation.</title>
        <authorList>
            <consortium name="The Broad Institute Genomics Platform"/>
            <consortium name="The Broad Institute Genome Sequencing Center for Infectious Disease"/>
            <person name="Wu L."/>
            <person name="Ma J."/>
        </authorList>
    </citation>
    <scope>NUCLEOTIDE SEQUENCE [LARGE SCALE GENOMIC DNA]</scope>
    <source>
        <strain evidence="2">TBRC 1276</strain>
    </source>
</reference>
<name>A0ABV8GST9_9ACTN</name>
<organism evidence="1 2">
    <name type="scientific">Nonomuraea purpurea</name>
    <dbReference type="NCBI Taxonomy" id="1849276"/>
    <lineage>
        <taxon>Bacteria</taxon>
        <taxon>Bacillati</taxon>
        <taxon>Actinomycetota</taxon>
        <taxon>Actinomycetes</taxon>
        <taxon>Streptosporangiales</taxon>
        <taxon>Streptosporangiaceae</taxon>
        <taxon>Nonomuraea</taxon>
    </lineage>
</organism>
<evidence type="ECO:0000313" key="2">
    <source>
        <dbReference type="Proteomes" id="UP001595851"/>
    </source>
</evidence>
<dbReference type="EMBL" id="JBHSBI010000054">
    <property type="protein sequence ID" value="MFC4016031.1"/>
    <property type="molecule type" value="Genomic_DNA"/>
</dbReference>
<comment type="caution">
    <text evidence="1">The sequence shown here is derived from an EMBL/GenBank/DDBJ whole genome shotgun (WGS) entry which is preliminary data.</text>
</comment>
<protein>
    <submittedName>
        <fullName evidence="1">Uncharacterized protein</fullName>
    </submittedName>
</protein>
<proteinExistence type="predicted"/>
<dbReference type="Proteomes" id="UP001595851">
    <property type="component" value="Unassembled WGS sequence"/>
</dbReference>
<sequence length="279" mass="30276">MAERVAEETDPVYRAAARIGGTIAYGSPADPMQVPAVLPLFLDVIAAEYLLPAERCLDDCMTLVHAYAQLGIPAQVRAVDLAITNVSDMTVISRGTLTPRWEDSMIHGHTVVWLPTLDHLIDVTAEQFPEIAALDEGPVVAGRAGPQAAQDPAERVHFKRKHLRMTYTLAPLETTVALLDHPVPRASISDYRRRGVNVATAAVTILADSLPRTRLPQVPHRRAAALIEAVRDLPEHPHAEGRRFLLQGPDGSQVVAQLDEIPLPAGTPPIAQLSWLPSS</sequence>
<keyword evidence="2" id="KW-1185">Reference proteome</keyword>
<dbReference type="RefSeq" id="WP_379535824.1">
    <property type="nucleotide sequence ID" value="NZ_JBHSBI010000054.1"/>
</dbReference>